<gene>
    <name evidence="1" type="ORF">LKD71_11725</name>
</gene>
<dbReference type="AlphaFoldDB" id="A0AAE3J755"/>
<keyword evidence="2" id="KW-1185">Reference proteome</keyword>
<comment type="caution">
    <text evidence="1">The sequence shown here is derived from an EMBL/GenBank/DDBJ whole genome shotgun (WGS) entry which is preliminary data.</text>
</comment>
<name>A0AAE3J755_9FIRM</name>
<dbReference type="InterPro" id="IPR014998">
    <property type="entry name" value="DUF1848"/>
</dbReference>
<proteinExistence type="predicted"/>
<dbReference type="Pfam" id="PF08902">
    <property type="entry name" value="DUF1848"/>
    <property type="match status" value="1"/>
</dbReference>
<reference evidence="1 2" key="1">
    <citation type="submission" date="2021-10" db="EMBL/GenBank/DDBJ databases">
        <title>Anaerobic single-cell dispensing facilitates the cultivation of human gut bacteria.</title>
        <authorList>
            <person name="Afrizal A."/>
        </authorList>
    </citation>
    <scope>NUCLEOTIDE SEQUENCE [LARGE SCALE GENOMIC DNA]</scope>
    <source>
        <strain evidence="1 2">CLA-AA-H277</strain>
    </source>
</reference>
<evidence type="ECO:0000313" key="2">
    <source>
        <dbReference type="Proteomes" id="UP001197875"/>
    </source>
</evidence>
<evidence type="ECO:0000313" key="1">
    <source>
        <dbReference type="EMBL" id="MCC2190466.1"/>
    </source>
</evidence>
<protein>
    <submittedName>
        <fullName evidence="1">DUF1848 family protein</fullName>
    </submittedName>
</protein>
<dbReference type="EMBL" id="JAJEPR010000020">
    <property type="protein sequence ID" value="MCC2190466.1"/>
    <property type="molecule type" value="Genomic_DNA"/>
</dbReference>
<organism evidence="1 2">
    <name type="scientific">Fusicatenibacter faecihominis</name>
    <dbReference type="NCBI Taxonomy" id="2881276"/>
    <lineage>
        <taxon>Bacteria</taxon>
        <taxon>Bacillati</taxon>
        <taxon>Bacillota</taxon>
        <taxon>Clostridia</taxon>
        <taxon>Lachnospirales</taxon>
        <taxon>Lachnospiraceae</taxon>
        <taxon>Fusicatenibacter</taxon>
    </lineage>
</organism>
<accession>A0AAE3J755</accession>
<dbReference type="Proteomes" id="UP001197875">
    <property type="component" value="Unassembled WGS sequence"/>
</dbReference>
<sequence>MLSHMDVLKPYGQYWFVTITPYGKEIEPHVPDKKIIMEDFKKLSGLVGIDSVGWIYDPILLDREHTVEWHISEFEKWRPVFPGIQKPV</sequence>